<comment type="caution">
    <text evidence="1">The sequence shown here is derived from an EMBL/GenBank/DDBJ whole genome shotgun (WGS) entry which is preliminary data.</text>
</comment>
<evidence type="ECO:0000313" key="2">
    <source>
        <dbReference type="Proteomes" id="UP000674416"/>
    </source>
</evidence>
<gene>
    <name evidence="1" type="ORF">JOC74_002009</name>
</gene>
<protein>
    <submittedName>
        <fullName evidence="1">Uncharacterized protein</fullName>
    </submittedName>
</protein>
<keyword evidence="2" id="KW-1185">Reference proteome</keyword>
<accession>A0ABS4CVE7</accession>
<organism evidence="1 2">
    <name type="scientific">Bacillus capparidis</name>
    <dbReference type="NCBI Taxonomy" id="1840411"/>
    <lineage>
        <taxon>Bacteria</taxon>
        <taxon>Bacillati</taxon>
        <taxon>Bacillota</taxon>
        <taxon>Bacilli</taxon>
        <taxon>Bacillales</taxon>
        <taxon>Bacillaceae</taxon>
        <taxon>Bacillus</taxon>
    </lineage>
</organism>
<dbReference type="EMBL" id="JAFDST010000002">
    <property type="protein sequence ID" value="MBP1081516.1"/>
    <property type="molecule type" value="Genomic_DNA"/>
</dbReference>
<reference evidence="1 2" key="1">
    <citation type="submission" date="2021-01" db="EMBL/GenBank/DDBJ databases">
        <title>Genomic Encyclopedia of Type Strains, Phase IV (KMG-IV): sequencing the most valuable type-strain genomes for metagenomic binning, comparative biology and taxonomic classification.</title>
        <authorList>
            <person name="Goeker M."/>
        </authorList>
    </citation>
    <scope>NUCLEOTIDE SEQUENCE [LARGE SCALE GENOMIC DNA]</scope>
    <source>
        <strain evidence="1 2">DSM 103394</strain>
    </source>
</reference>
<name>A0ABS4CVE7_9BACI</name>
<evidence type="ECO:0000313" key="1">
    <source>
        <dbReference type="EMBL" id="MBP1081516.1"/>
    </source>
</evidence>
<dbReference type="RefSeq" id="WP_225970235.1">
    <property type="nucleotide sequence ID" value="NZ_JAFDST010000002.1"/>
</dbReference>
<proteinExistence type="predicted"/>
<sequence length="59" mass="6504">MKGFTEENEDFIDAAFILLDNLVGEYDVGVKIGEIEFRSYQGEQGAVPIKELPAVVDAL</sequence>
<dbReference type="Proteomes" id="UP000674416">
    <property type="component" value="Unassembled WGS sequence"/>
</dbReference>